<dbReference type="OrthoDB" id="697275at2"/>
<dbReference type="RefSeq" id="WP_106676171.1">
    <property type="nucleotide sequence ID" value="NZ_JACHWV010000009.1"/>
</dbReference>
<comment type="caution">
    <text evidence="1">The sequence shown here is derived from an EMBL/GenBank/DDBJ whole genome shotgun (WGS) entry which is preliminary data.</text>
</comment>
<dbReference type="Proteomes" id="UP000238430">
    <property type="component" value="Unassembled WGS sequence"/>
</dbReference>
<sequence length="433" mass="49040">MDKKIKRYQLNSVIAFFLIIIACQSQNKPDLYLYKNDGKIGLINSGGIIVLKANYSHIGKFKNGLAAVTATSRAKNNYHKILDTKLGYINTEGKIVIPLKFQHINGENKDFSEGLAVVKLNNKYGYINTEGKLVIKPKYTAAYAFNEGHAVVELNNDYHNRLLINKKGNVVFNFLDKYKQQVDSTATNILVSNYQLSDNKIAVYTFTKEGKTLSSVLDNTGKVLFTKQLAKIKSYKNNIAIAIKDKCKTGSDNCFMLIDHKGKILTKKLYYPLRRIKQNTFLAGDVFTREKLVINNKEDVLRPKIEKGLQINFDDLSNNLEFIRVGKGGYGGYIDRNGELVIDIKYMSTSAFSEGLAFVKKLDNTVLCIDKEDNIIFKIDAKHEAHWSFPFSYKPYLIGTFKNGLATLFMIVDGKHKIVQVDTKGNFLKVKEE</sequence>
<reference evidence="1 2" key="1">
    <citation type="submission" date="2018-03" db="EMBL/GenBank/DDBJ databases">
        <title>Mesoflavibacter sp. HG37 and Mesoflavibacter sp. HG96 sp.nov., two marine bacteria isolated from seawater of Western Pacific Ocean.</title>
        <authorList>
            <person name="Cheng H."/>
            <person name="Wu Y.-H."/>
            <person name="Guo L.-L."/>
            <person name="Xu X.-W."/>
        </authorList>
    </citation>
    <scope>NUCLEOTIDE SEQUENCE [LARGE SCALE GENOMIC DNA]</scope>
    <source>
        <strain evidence="1 2">KCTC 42117</strain>
    </source>
</reference>
<accession>A0A2T1NPR6</accession>
<dbReference type="PROSITE" id="PS51257">
    <property type="entry name" value="PROKAR_LIPOPROTEIN"/>
    <property type="match status" value="1"/>
</dbReference>
<evidence type="ECO:0000313" key="1">
    <source>
        <dbReference type="EMBL" id="PSG94886.1"/>
    </source>
</evidence>
<evidence type="ECO:0000313" key="2">
    <source>
        <dbReference type="Proteomes" id="UP000238430"/>
    </source>
</evidence>
<dbReference type="PANTHER" id="PTHR37841">
    <property type="entry name" value="GLR2918 PROTEIN"/>
    <property type="match status" value="1"/>
</dbReference>
<dbReference type="EMBL" id="PXOT01000009">
    <property type="protein sequence ID" value="PSG94886.1"/>
    <property type="molecule type" value="Genomic_DNA"/>
</dbReference>
<dbReference type="Pfam" id="PF14903">
    <property type="entry name" value="WG_beta_rep"/>
    <property type="match status" value="3"/>
</dbReference>
<dbReference type="SUPFAM" id="SSF69360">
    <property type="entry name" value="Cell wall binding repeat"/>
    <property type="match status" value="1"/>
</dbReference>
<dbReference type="AlphaFoldDB" id="A0A2T1NPR6"/>
<protein>
    <recommendedName>
        <fullName evidence="3">WG repeat-containing protein</fullName>
    </recommendedName>
</protein>
<name>A0A2T1NPR6_9FLAO</name>
<dbReference type="PANTHER" id="PTHR37841:SF1">
    <property type="entry name" value="DUF3298 DOMAIN-CONTAINING PROTEIN"/>
    <property type="match status" value="1"/>
</dbReference>
<evidence type="ECO:0008006" key="3">
    <source>
        <dbReference type="Google" id="ProtNLM"/>
    </source>
</evidence>
<organism evidence="1 2">
    <name type="scientific">Mesoflavibacter zeaxanthinifaciens subsp. sabulilitoris</name>
    <dbReference type="NCBI Taxonomy" id="1520893"/>
    <lineage>
        <taxon>Bacteria</taxon>
        <taxon>Pseudomonadati</taxon>
        <taxon>Bacteroidota</taxon>
        <taxon>Flavobacteriia</taxon>
        <taxon>Flavobacteriales</taxon>
        <taxon>Flavobacteriaceae</taxon>
        <taxon>Mesoflavibacter</taxon>
    </lineage>
</organism>
<dbReference type="InterPro" id="IPR032774">
    <property type="entry name" value="WG_beta_rep"/>
</dbReference>
<proteinExistence type="predicted"/>
<gene>
    <name evidence="1" type="ORF">C7H61_00555</name>
</gene>
<keyword evidence="2" id="KW-1185">Reference proteome</keyword>